<dbReference type="GO" id="GO:0008610">
    <property type="term" value="P:lipid biosynthetic process"/>
    <property type="evidence" value="ECO:0007669"/>
    <property type="project" value="TreeGrafter"/>
</dbReference>
<name>A0A150RW62_SORCE</name>
<dbReference type="SUPFAM" id="SSF53474">
    <property type="entry name" value="alpha/beta-Hydrolases"/>
    <property type="match status" value="1"/>
</dbReference>
<reference evidence="3 4" key="1">
    <citation type="submission" date="2014-02" db="EMBL/GenBank/DDBJ databases">
        <title>The small core and large imbalanced accessory genome model reveals a collaborative survival strategy of Sorangium cellulosum strains in nature.</title>
        <authorList>
            <person name="Han K."/>
            <person name="Peng R."/>
            <person name="Blom J."/>
            <person name="Li Y.-Z."/>
        </authorList>
    </citation>
    <scope>NUCLEOTIDE SEQUENCE [LARGE SCALE GENOMIC DNA]</scope>
    <source>
        <strain evidence="3 4">So0011-07</strain>
    </source>
</reference>
<organism evidence="3 4">
    <name type="scientific">Sorangium cellulosum</name>
    <name type="common">Polyangium cellulosum</name>
    <dbReference type="NCBI Taxonomy" id="56"/>
    <lineage>
        <taxon>Bacteria</taxon>
        <taxon>Pseudomonadati</taxon>
        <taxon>Myxococcota</taxon>
        <taxon>Polyangia</taxon>
        <taxon>Polyangiales</taxon>
        <taxon>Polyangiaceae</taxon>
        <taxon>Sorangium</taxon>
    </lineage>
</organism>
<comment type="caution">
    <text evidence="3">The sequence shown here is derived from an EMBL/GenBank/DDBJ whole genome shotgun (WGS) entry which is preliminary data.</text>
</comment>
<dbReference type="PANTHER" id="PTHR11487:SF0">
    <property type="entry name" value="S-ACYL FATTY ACID SYNTHASE THIOESTERASE, MEDIUM CHAIN"/>
    <property type="match status" value="1"/>
</dbReference>
<evidence type="ECO:0000259" key="2">
    <source>
        <dbReference type="Pfam" id="PF00975"/>
    </source>
</evidence>
<proteinExistence type="inferred from homology"/>
<feature type="domain" description="Thioesterase" evidence="2">
    <location>
        <begin position="21"/>
        <end position="230"/>
    </location>
</feature>
<evidence type="ECO:0000256" key="1">
    <source>
        <dbReference type="ARBA" id="ARBA00007169"/>
    </source>
</evidence>
<gene>
    <name evidence="3" type="ORF">BE17_45870</name>
</gene>
<accession>A0A150RW62</accession>
<dbReference type="Gene3D" id="3.40.50.1820">
    <property type="entry name" value="alpha/beta hydrolase"/>
    <property type="match status" value="1"/>
</dbReference>
<dbReference type="AlphaFoldDB" id="A0A150RW62"/>
<dbReference type="Proteomes" id="UP000075635">
    <property type="component" value="Unassembled WGS sequence"/>
</dbReference>
<dbReference type="InterPro" id="IPR001031">
    <property type="entry name" value="Thioesterase"/>
</dbReference>
<dbReference type="PANTHER" id="PTHR11487">
    <property type="entry name" value="THIOESTERASE"/>
    <property type="match status" value="1"/>
</dbReference>
<dbReference type="InterPro" id="IPR029058">
    <property type="entry name" value="AB_hydrolase_fold"/>
</dbReference>
<comment type="similarity">
    <text evidence="1">Belongs to the thioesterase family.</text>
</comment>
<dbReference type="Pfam" id="PF00975">
    <property type="entry name" value="Thioesterase"/>
    <property type="match status" value="1"/>
</dbReference>
<protein>
    <submittedName>
        <fullName evidence="3">Peptide biosynthesis thioesterase</fullName>
    </submittedName>
</protein>
<dbReference type="InterPro" id="IPR012223">
    <property type="entry name" value="TEII"/>
</dbReference>
<evidence type="ECO:0000313" key="4">
    <source>
        <dbReference type="Proteomes" id="UP000075635"/>
    </source>
</evidence>
<dbReference type="EMBL" id="JEMB01001921">
    <property type="protein sequence ID" value="KYF84457.1"/>
    <property type="molecule type" value="Genomic_DNA"/>
</dbReference>
<evidence type="ECO:0000313" key="3">
    <source>
        <dbReference type="EMBL" id="KYF84457.1"/>
    </source>
</evidence>
<sequence>MTAAEEAWLAFHVPRPEAPFRLFCLSHAGGGASLFHPWSAELAPLAEVCPVQLPGRESRIREPAVPSIRPLVARLADALTVYLDRRYAIFGHSMGALIGFELTRELRRRGLPMPAHLFVASYCAPHLQRREDRAGTVRHEATKRLTGALAVPAEMKGELLELLVPTLEADTRLCEEYEYVEEEALSCPVSAFRGNTDYVPDEDLAGWRALTRGAFQTQTFLGDHFFLRETPRGAIQAVRRALAKSA</sequence>